<dbReference type="Proteomes" id="UP001283361">
    <property type="component" value="Unassembled WGS sequence"/>
</dbReference>
<evidence type="ECO:0000313" key="2">
    <source>
        <dbReference type="Proteomes" id="UP001283361"/>
    </source>
</evidence>
<comment type="caution">
    <text evidence="1">The sequence shown here is derived from an EMBL/GenBank/DDBJ whole genome shotgun (WGS) entry which is preliminary data.</text>
</comment>
<accession>A0AAE0ZHN2</accession>
<sequence length="72" mass="8175">MVDEDKVFSADSSADSDGIDIESDKEAVREFVFRAPFTKEAALLLLKLLLLFLLVDCLEGIKSEKKRDFVYM</sequence>
<name>A0AAE0ZHN2_9GAST</name>
<proteinExistence type="predicted"/>
<evidence type="ECO:0000313" key="1">
    <source>
        <dbReference type="EMBL" id="KAK3769520.1"/>
    </source>
</evidence>
<dbReference type="AlphaFoldDB" id="A0AAE0ZHN2"/>
<organism evidence="1 2">
    <name type="scientific">Elysia crispata</name>
    <name type="common">lettuce slug</name>
    <dbReference type="NCBI Taxonomy" id="231223"/>
    <lineage>
        <taxon>Eukaryota</taxon>
        <taxon>Metazoa</taxon>
        <taxon>Spiralia</taxon>
        <taxon>Lophotrochozoa</taxon>
        <taxon>Mollusca</taxon>
        <taxon>Gastropoda</taxon>
        <taxon>Heterobranchia</taxon>
        <taxon>Euthyneura</taxon>
        <taxon>Panpulmonata</taxon>
        <taxon>Sacoglossa</taxon>
        <taxon>Placobranchoidea</taxon>
        <taxon>Plakobranchidae</taxon>
        <taxon>Elysia</taxon>
    </lineage>
</organism>
<dbReference type="EMBL" id="JAWDGP010003907">
    <property type="protein sequence ID" value="KAK3769520.1"/>
    <property type="molecule type" value="Genomic_DNA"/>
</dbReference>
<reference evidence="1" key="1">
    <citation type="journal article" date="2023" name="G3 (Bethesda)">
        <title>A reference genome for the long-term kleptoplast-retaining sea slug Elysia crispata morphotype clarki.</title>
        <authorList>
            <person name="Eastman K.E."/>
            <person name="Pendleton A.L."/>
            <person name="Shaikh M.A."/>
            <person name="Suttiyut T."/>
            <person name="Ogas R."/>
            <person name="Tomko P."/>
            <person name="Gavelis G."/>
            <person name="Widhalm J.R."/>
            <person name="Wisecaver J.H."/>
        </authorList>
    </citation>
    <scope>NUCLEOTIDE SEQUENCE</scope>
    <source>
        <strain evidence="1">ECLA1</strain>
    </source>
</reference>
<protein>
    <submittedName>
        <fullName evidence="1">Uncharacterized protein</fullName>
    </submittedName>
</protein>
<keyword evidence="2" id="KW-1185">Reference proteome</keyword>
<gene>
    <name evidence="1" type="ORF">RRG08_029736</name>
</gene>